<protein>
    <recommendedName>
        <fullName evidence="2">Peptidase M3A/M3B catalytic domain-containing protein</fullName>
    </recommendedName>
</protein>
<proteinExistence type="predicted"/>
<dbReference type="SUPFAM" id="SSF55486">
    <property type="entry name" value="Metalloproteases ('zincins'), catalytic domain"/>
    <property type="match status" value="1"/>
</dbReference>
<sequence>MGRALAPLEEREIAWEASAVVRLPDGGAEPYQRAPITIANTRAAAERHALDDARAALVAAELAPMRQERLAREKELVEAAGVAPGYLATFELLTGVSLDALRTECRGFLRDTQAMWDEVLPAFLKRGLGLTPAEATRADALALMRVPEFDAHFPADAMERDVRRQVEEMGASADADGRVRYDTAERAGKRARAFCAPLAIPDEVHLVLRPHGGQNDWQTLLHELGHALHFANTDRSLPFEYRWLGDNSITEGYAMLFDHRLQDAGWLARYTGLGKGDLPRYLRSAGFEELHFLRRYCAKLLYEVELYGDGVAWSALPDLFVETLSGATGFRYQRADAFVDVDPRFYSARYLRAWQLQALLAEALVERFDADWWRNPRAGPWITAELFSHGQRELAEEQARRVAGRSPSFAPLVRAIEGMLT</sequence>
<dbReference type="Gene3D" id="1.10.1370.30">
    <property type="match status" value="1"/>
</dbReference>
<dbReference type="EMBL" id="KT007003">
    <property type="protein sequence ID" value="AKQ02788.1"/>
    <property type="molecule type" value="Genomic_DNA"/>
</dbReference>
<organism evidence="1">
    <name type="scientific">uncultured Gemmatimonadetes bacterium Rifle_16ft_4_minimus_37772</name>
    <dbReference type="NCBI Taxonomy" id="1665097"/>
    <lineage>
        <taxon>Bacteria</taxon>
        <taxon>Pseudomonadati</taxon>
        <taxon>Gemmatimonadota</taxon>
        <taxon>environmental samples</taxon>
    </lineage>
</organism>
<dbReference type="AlphaFoldDB" id="A0A0H4T522"/>
<name>A0A0H4T522_9BACT</name>
<reference evidence="1" key="1">
    <citation type="journal article" date="2015" name="ISME J.">
        <title>Aquifer environment selects for microbial species cohorts in sediment and groundwater.</title>
        <authorList>
            <person name="Hug L.A."/>
            <person name="Thomas B.C."/>
            <person name="Brown C.T."/>
            <person name="Frischkorn K.R."/>
            <person name="Williams K.H."/>
            <person name="Tringe S.G."/>
            <person name="Banfield J.F."/>
        </authorList>
    </citation>
    <scope>NUCLEOTIDE SEQUENCE</scope>
</reference>
<evidence type="ECO:0008006" key="2">
    <source>
        <dbReference type="Google" id="ProtNLM"/>
    </source>
</evidence>
<accession>A0A0H4T522</accession>
<evidence type="ECO:0000313" key="1">
    <source>
        <dbReference type="EMBL" id="AKQ02788.1"/>
    </source>
</evidence>